<comment type="catalytic activity">
    <reaction evidence="11">
        <text>a sphingomyelin + H2O = phosphocholine + an N-acylsphing-4-enine + H(+)</text>
        <dbReference type="Rhea" id="RHEA:19253"/>
        <dbReference type="ChEBI" id="CHEBI:15377"/>
        <dbReference type="ChEBI" id="CHEBI:15378"/>
        <dbReference type="ChEBI" id="CHEBI:17636"/>
        <dbReference type="ChEBI" id="CHEBI:52639"/>
        <dbReference type="ChEBI" id="CHEBI:295975"/>
        <dbReference type="EC" id="3.1.4.12"/>
    </reaction>
    <physiologicalReaction direction="left-to-right" evidence="11">
        <dbReference type="Rhea" id="RHEA:19254"/>
    </physiologicalReaction>
</comment>
<evidence type="ECO:0000313" key="16">
    <source>
        <dbReference type="EMBL" id="VDD84918.1"/>
    </source>
</evidence>
<accession>A0A0N4USJ6</accession>
<comment type="similarity">
    <text evidence="2 12">Belongs to the acid sphingomyelinase family.</text>
</comment>
<dbReference type="Gene3D" id="3.60.21.10">
    <property type="match status" value="1"/>
</dbReference>
<dbReference type="InterPro" id="IPR041805">
    <property type="entry name" value="ASMase/PPN1_MPP"/>
</dbReference>
<feature type="binding site" evidence="13">
    <location>
        <position position="225"/>
    </location>
    <ligand>
        <name>Zn(2+)</name>
        <dbReference type="ChEBI" id="CHEBI:29105"/>
        <label>2</label>
    </ligand>
</feature>
<evidence type="ECO:0000256" key="7">
    <source>
        <dbReference type="ARBA" id="ARBA00022833"/>
    </source>
</evidence>
<evidence type="ECO:0000256" key="10">
    <source>
        <dbReference type="ARBA" id="ARBA00023295"/>
    </source>
</evidence>
<dbReference type="GO" id="GO:0046513">
    <property type="term" value="P:ceramide biosynthetic process"/>
    <property type="evidence" value="ECO:0007669"/>
    <property type="project" value="TreeGrafter"/>
</dbReference>
<dbReference type="GO" id="GO:0005615">
    <property type="term" value="C:extracellular space"/>
    <property type="evidence" value="ECO:0007669"/>
    <property type="project" value="TreeGrafter"/>
</dbReference>
<reference evidence="18" key="1">
    <citation type="submission" date="2017-02" db="UniProtKB">
        <authorList>
            <consortium name="WormBaseParasite"/>
        </authorList>
    </citation>
    <scope>IDENTIFICATION</scope>
</reference>
<protein>
    <recommendedName>
        <fullName evidence="12">Sphingomyelin phosphodiesterase</fullName>
        <ecNumber evidence="12">3.1.4.12</ecNumber>
    </recommendedName>
</protein>
<evidence type="ECO:0000256" key="2">
    <source>
        <dbReference type="ARBA" id="ARBA00008234"/>
    </source>
</evidence>
<feature type="binding site" evidence="13">
    <location>
        <position position="372"/>
    </location>
    <ligand>
        <name>Zn(2+)</name>
        <dbReference type="ChEBI" id="CHEBI:29105"/>
        <label>2</label>
    </ligand>
</feature>
<dbReference type="WBParaSite" id="EVEC_0000008601-mRNA-1">
    <property type="protein sequence ID" value="EVEC_0000008601-mRNA-1"/>
    <property type="gene ID" value="EVEC_0000008601"/>
</dbReference>
<feature type="disulfide bond" evidence="14">
    <location>
        <begin position="529"/>
        <end position="533"/>
    </location>
</feature>
<comment type="function">
    <text evidence="12">Converts sphingomyelin to ceramide.</text>
</comment>
<dbReference type="OrthoDB" id="282973at2759"/>
<name>A0A0N4USJ6_ENTVE</name>
<dbReference type="GO" id="GO:0046872">
    <property type="term" value="F:metal ion binding"/>
    <property type="evidence" value="ECO:0007669"/>
    <property type="project" value="UniProtKB-KW"/>
</dbReference>
<keyword evidence="3" id="KW-0964">Secreted</keyword>
<evidence type="ECO:0000256" key="11">
    <source>
        <dbReference type="ARBA" id="ARBA00047268"/>
    </source>
</evidence>
<sequence>TATNFAGSSSSSFINHLECEACEAAVEAFRYIYSKNATRDLVINVASYVCEHFVKVESLVCRGLAAQYRAFLFLYTINESKQTSVQEELLYILQQLLFNPPVFCGVLVRNCGERYNPYGDWNITLPKVPENRTFPFYPVSKPKPLRVLQLTDIHIDTKYETGSVANCKLYICCQPDSVPKNASAKVAAGYWGTQAPCDMPLRTIEKMLQHISGTERLDYMLISGDYVAHSDWEYTKEEHLSIIRNFEKMLDLYFPDTPKYWTLGNHDSVPLNSFAPHYVPDKYQPKWMYKQLWDMQHRWINDSQKAVVEYRGSFRTQILDGLRLISLNTGYCETTNFWIYVNESDPDGTMTWLVNELASAEAAGQYVHILAHIPPGNEECLEGWAKNYYRVVNRFSRTIVGQFFGHIHVDSFSMFYKDMDDDGSEPTNFLFTSPSVTTYSGMNPAYRIYEFEAGNRYDILDYYTYFLNLSRADGEKEINWEFLYGAKESYNLPEITAKAMNELVDRITVDKSTFSKFVRNSVRRDDYKCDSKCRYKTICTLKKAHHNTELCSHVAGYDQFARIKTLFSRKKLLETEQYFRTTSDAYQMLSEMSQKFSRDAKSALKKKFLNLIT</sequence>
<dbReference type="InterPro" id="IPR008139">
    <property type="entry name" value="SaposinB_dom"/>
</dbReference>
<evidence type="ECO:0000256" key="5">
    <source>
        <dbReference type="ARBA" id="ARBA00022729"/>
    </source>
</evidence>
<feature type="binding site" evidence="13">
    <location>
        <position position="408"/>
    </location>
    <ligand>
        <name>Zn(2+)</name>
        <dbReference type="ChEBI" id="CHEBI:29105"/>
        <label>1</label>
    </ligand>
</feature>
<dbReference type="EMBL" id="UXUI01000026">
    <property type="protein sequence ID" value="VDD84918.1"/>
    <property type="molecule type" value="Genomic_DNA"/>
</dbReference>
<feature type="domain" description="Saposin B-type" evidence="15">
    <location>
        <begin position="15"/>
        <end position="115"/>
    </location>
</feature>
<evidence type="ECO:0000256" key="12">
    <source>
        <dbReference type="PIRNR" id="PIRNR000948"/>
    </source>
</evidence>
<feature type="disulfide bond" evidence="14">
    <location>
        <begin position="19"/>
        <end position="111"/>
    </location>
</feature>
<dbReference type="PIRSF" id="PIRSF000948">
    <property type="entry name" value="Sphingomy_PDE"/>
    <property type="match status" value="1"/>
</dbReference>
<evidence type="ECO:0000313" key="17">
    <source>
        <dbReference type="Proteomes" id="UP000274131"/>
    </source>
</evidence>
<dbReference type="PANTHER" id="PTHR10340:SF34">
    <property type="entry name" value="SPHINGOMYELIN PHOSPHODIESTERASE"/>
    <property type="match status" value="1"/>
</dbReference>
<dbReference type="SUPFAM" id="SSF56300">
    <property type="entry name" value="Metallo-dependent phosphatases"/>
    <property type="match status" value="1"/>
</dbReference>
<dbReference type="GO" id="GO:0016020">
    <property type="term" value="C:membrane"/>
    <property type="evidence" value="ECO:0007669"/>
    <property type="project" value="GOC"/>
</dbReference>
<dbReference type="Pfam" id="PF00149">
    <property type="entry name" value="Metallophos"/>
    <property type="match status" value="1"/>
</dbReference>
<keyword evidence="8 14" id="KW-1015">Disulfide bond</keyword>
<evidence type="ECO:0000256" key="6">
    <source>
        <dbReference type="ARBA" id="ARBA00022801"/>
    </source>
</evidence>
<feature type="disulfide bond" evidence="14">
    <location>
        <begin position="173"/>
        <end position="197"/>
    </location>
</feature>
<evidence type="ECO:0000256" key="3">
    <source>
        <dbReference type="ARBA" id="ARBA00022525"/>
    </source>
</evidence>
<dbReference type="GO" id="GO:0005764">
    <property type="term" value="C:lysosome"/>
    <property type="evidence" value="ECO:0007669"/>
    <property type="project" value="TreeGrafter"/>
</dbReference>
<evidence type="ECO:0000313" key="18">
    <source>
        <dbReference type="WBParaSite" id="EVEC_0000008601-mRNA-1"/>
    </source>
</evidence>
<keyword evidence="7 13" id="KW-0862">Zinc</keyword>
<dbReference type="PROSITE" id="PS50015">
    <property type="entry name" value="SAP_B"/>
    <property type="match status" value="1"/>
</dbReference>
<keyword evidence="10 12" id="KW-0326">Glycosidase</keyword>
<dbReference type="GO" id="GO:0061750">
    <property type="term" value="F:acid sphingomyelin phosphodiesterase activity"/>
    <property type="evidence" value="ECO:0007669"/>
    <property type="project" value="TreeGrafter"/>
</dbReference>
<keyword evidence="4 13" id="KW-0479">Metal-binding</keyword>
<dbReference type="GO" id="GO:0016798">
    <property type="term" value="F:hydrolase activity, acting on glycosyl bonds"/>
    <property type="evidence" value="ECO:0007669"/>
    <property type="project" value="UniProtKB-KW"/>
</dbReference>
<evidence type="ECO:0000259" key="15">
    <source>
        <dbReference type="PROSITE" id="PS50015"/>
    </source>
</evidence>
<dbReference type="InterPro" id="IPR045473">
    <property type="entry name" value="ASM_C"/>
</dbReference>
<reference evidence="16 17" key="2">
    <citation type="submission" date="2018-10" db="EMBL/GenBank/DDBJ databases">
        <authorList>
            <consortium name="Pathogen Informatics"/>
        </authorList>
    </citation>
    <scope>NUCLEOTIDE SEQUENCE [LARGE SCALE GENOMIC DNA]</scope>
</reference>
<dbReference type="GO" id="GO:0006685">
    <property type="term" value="P:sphingomyelin catabolic process"/>
    <property type="evidence" value="ECO:0007669"/>
    <property type="project" value="UniProtKB-UniRule"/>
</dbReference>
<keyword evidence="5" id="KW-0732">Signal</keyword>
<dbReference type="STRING" id="51028.A0A0N4USJ6"/>
<feature type="binding site" evidence="13">
    <location>
        <position position="406"/>
    </location>
    <ligand>
        <name>Zn(2+)</name>
        <dbReference type="ChEBI" id="CHEBI:29105"/>
        <label>2</label>
    </ligand>
</feature>
<organism evidence="18">
    <name type="scientific">Enterobius vermicularis</name>
    <name type="common">Human pinworm</name>
    <dbReference type="NCBI Taxonomy" id="51028"/>
    <lineage>
        <taxon>Eukaryota</taxon>
        <taxon>Metazoa</taxon>
        <taxon>Ecdysozoa</taxon>
        <taxon>Nematoda</taxon>
        <taxon>Chromadorea</taxon>
        <taxon>Rhabditida</taxon>
        <taxon>Spirurina</taxon>
        <taxon>Oxyuridomorpha</taxon>
        <taxon>Oxyuroidea</taxon>
        <taxon>Oxyuridae</taxon>
        <taxon>Enterobius</taxon>
    </lineage>
</organism>
<evidence type="ECO:0000256" key="8">
    <source>
        <dbReference type="ARBA" id="ARBA00023157"/>
    </source>
</evidence>
<comment type="cofactor">
    <cofactor evidence="13">
        <name>Zn(2+)</name>
        <dbReference type="ChEBI" id="CHEBI:29105"/>
    </cofactor>
    <text evidence="13">Binds 2 Zn(2+) ions per subunit.</text>
</comment>
<evidence type="ECO:0000256" key="14">
    <source>
        <dbReference type="PIRSR" id="PIRSR000948-2"/>
    </source>
</evidence>
<evidence type="ECO:0000256" key="1">
    <source>
        <dbReference type="ARBA" id="ARBA00004613"/>
    </source>
</evidence>
<keyword evidence="6 12" id="KW-0378">Hydrolase</keyword>
<dbReference type="EC" id="3.1.4.12" evidence="12"/>
<feature type="binding site" evidence="13">
    <location>
        <position position="225"/>
    </location>
    <ligand>
        <name>Zn(2+)</name>
        <dbReference type="ChEBI" id="CHEBI:29105"/>
        <label>1</label>
    </ligand>
</feature>
<dbReference type="InterPro" id="IPR011160">
    <property type="entry name" value="Sphingomy_PDE"/>
</dbReference>
<feature type="disulfide bond" evidence="14">
    <location>
        <begin position="332"/>
        <end position="380"/>
    </location>
</feature>
<gene>
    <name evidence="16" type="ORF">EVEC_LOCUS61</name>
</gene>
<feature type="disulfide bond" evidence="14">
    <location>
        <begin position="167"/>
        <end position="172"/>
    </location>
</feature>
<evidence type="ECO:0000256" key="13">
    <source>
        <dbReference type="PIRSR" id="PIRSR000948-1"/>
    </source>
</evidence>
<feature type="binding site" evidence="13">
    <location>
        <position position="152"/>
    </location>
    <ligand>
        <name>Zn(2+)</name>
        <dbReference type="ChEBI" id="CHEBI:29105"/>
        <label>1</label>
    </ligand>
</feature>
<feature type="disulfide bond" evidence="14">
    <location>
        <begin position="539"/>
        <end position="551"/>
    </location>
</feature>
<keyword evidence="17" id="KW-1185">Reference proteome</keyword>
<feature type="binding site" evidence="13">
    <location>
        <position position="265"/>
    </location>
    <ligand>
        <name>Zn(2+)</name>
        <dbReference type="ChEBI" id="CHEBI:29105"/>
        <label>2</label>
    </ligand>
</feature>
<feature type="binding site" evidence="13">
    <location>
        <position position="154"/>
    </location>
    <ligand>
        <name>Zn(2+)</name>
        <dbReference type="ChEBI" id="CHEBI:29105"/>
        <label>1</label>
    </ligand>
</feature>
<dbReference type="SUPFAM" id="SSF47862">
    <property type="entry name" value="Saposin"/>
    <property type="match status" value="1"/>
</dbReference>
<dbReference type="CDD" id="cd00842">
    <property type="entry name" value="MPP_ASMase"/>
    <property type="match status" value="1"/>
</dbReference>
<dbReference type="InterPro" id="IPR029052">
    <property type="entry name" value="Metallo-depent_PP-like"/>
</dbReference>
<evidence type="ECO:0000256" key="9">
    <source>
        <dbReference type="ARBA" id="ARBA00023180"/>
    </source>
</evidence>
<dbReference type="InterPro" id="IPR011001">
    <property type="entry name" value="Saposin-like"/>
</dbReference>
<comment type="subcellular location">
    <subcellularLocation>
        <location evidence="1">Secreted</location>
    </subcellularLocation>
</comment>
<proteinExistence type="inferred from homology"/>
<feature type="disulfide bond" evidence="14">
    <location>
        <begin position="50"/>
        <end position="61"/>
    </location>
</feature>
<dbReference type="Proteomes" id="UP000274131">
    <property type="component" value="Unassembled WGS sequence"/>
</dbReference>
<dbReference type="InterPro" id="IPR004843">
    <property type="entry name" value="Calcineurin-like_PHP"/>
</dbReference>
<dbReference type="Pfam" id="PF19272">
    <property type="entry name" value="ASMase_C"/>
    <property type="match status" value="1"/>
</dbReference>
<dbReference type="PANTHER" id="PTHR10340">
    <property type="entry name" value="SPHINGOMYELIN PHOSPHODIESTERASE"/>
    <property type="match status" value="1"/>
</dbReference>
<dbReference type="AlphaFoldDB" id="A0A0N4USJ6"/>
<keyword evidence="9" id="KW-0325">Glycoprotein</keyword>
<evidence type="ECO:0000256" key="4">
    <source>
        <dbReference type="ARBA" id="ARBA00022723"/>
    </source>
</evidence>